<dbReference type="InterPro" id="IPR053305">
    <property type="entry name" value="Folate-binding_rcpt-like"/>
</dbReference>
<keyword evidence="4" id="KW-0812">Transmembrane</keyword>
<keyword evidence="4" id="KW-1133">Transmembrane helix</keyword>
<feature type="transmembrane region" description="Helical" evidence="4">
    <location>
        <begin position="247"/>
        <end position="267"/>
    </location>
</feature>
<feature type="signal peptide" evidence="5">
    <location>
        <begin position="1"/>
        <end position="35"/>
    </location>
</feature>
<keyword evidence="8" id="KW-1185">Reference proteome</keyword>
<dbReference type="EMBL" id="KZ772745">
    <property type="protein sequence ID" value="PTQ35219.1"/>
    <property type="molecule type" value="Genomic_DNA"/>
</dbReference>
<organism evidence="7 8">
    <name type="scientific">Marchantia polymorpha</name>
    <name type="common">Common liverwort</name>
    <name type="synonym">Marchantia aquatica</name>
    <dbReference type="NCBI Taxonomy" id="3197"/>
    <lineage>
        <taxon>Eukaryota</taxon>
        <taxon>Viridiplantae</taxon>
        <taxon>Streptophyta</taxon>
        <taxon>Embryophyta</taxon>
        <taxon>Marchantiophyta</taxon>
        <taxon>Marchantiopsida</taxon>
        <taxon>Marchantiidae</taxon>
        <taxon>Marchantiales</taxon>
        <taxon>Marchantiaceae</taxon>
        <taxon>Marchantia</taxon>
    </lineage>
</organism>
<dbReference type="InterPro" id="IPR018143">
    <property type="entry name" value="Folate_rcpt-like"/>
</dbReference>
<evidence type="ECO:0000256" key="2">
    <source>
        <dbReference type="ARBA" id="ARBA00023157"/>
    </source>
</evidence>
<dbReference type="Gramene" id="Mp5g18570.1">
    <property type="protein sequence ID" value="Mp5g18570.1.cds"/>
    <property type="gene ID" value="Mp5g18570"/>
</dbReference>
<sequence length="323" mass="35566">MRRRRRMESSDRRMPQGLLLLSWTVALLCGCVSQAYSGQEGVCVSQGSRFPKFSLENHAPRKASKGKIDLTLCRYYRKKTCCDVVQTHAAILTLQKLAGSGEASSQCLEQWEVLECSICDPRVGITPGPPLLCPAFCESVFSACADAFFSTDPLTQMLMPCGPKDVLCARAKEWASNSSAFCQLAGFASVDTRNQFNFLEERACYDGKAEAPGSADEVVKIKQRSTRRAKHDSSLDMLRKYIENMDVAVQIMWAIGGLVLTAGALHLRRRTLLKNSTAAVVMRNKQLQEEARARQQAVYKVSAATSAGAAKRDKKPRDSPKAA</sequence>
<dbReference type="Proteomes" id="UP000244005">
    <property type="component" value="Unassembled WGS sequence"/>
</dbReference>
<evidence type="ECO:0000313" key="8">
    <source>
        <dbReference type="Proteomes" id="UP000244005"/>
    </source>
</evidence>
<feature type="region of interest" description="Disordered" evidence="3">
    <location>
        <begin position="302"/>
        <end position="323"/>
    </location>
</feature>
<dbReference type="OMA" id="ANDECLL"/>
<dbReference type="AlphaFoldDB" id="A0A2R6WMZ3"/>
<dbReference type="PANTHER" id="PTHR37390:SF1">
    <property type="entry name" value="FOLATE-BINDING PROTEIN 1"/>
    <property type="match status" value="1"/>
</dbReference>
<dbReference type="Pfam" id="PF03024">
    <property type="entry name" value="Folate_rec"/>
    <property type="match status" value="1"/>
</dbReference>
<evidence type="ECO:0000313" key="7">
    <source>
        <dbReference type="EMBL" id="PTQ35219.1"/>
    </source>
</evidence>
<evidence type="ECO:0000256" key="1">
    <source>
        <dbReference type="ARBA" id="ARBA00022729"/>
    </source>
</evidence>
<proteinExistence type="predicted"/>
<evidence type="ECO:0000256" key="3">
    <source>
        <dbReference type="SAM" id="MobiDB-lite"/>
    </source>
</evidence>
<evidence type="ECO:0000256" key="5">
    <source>
        <dbReference type="SAM" id="SignalP"/>
    </source>
</evidence>
<reference evidence="8" key="1">
    <citation type="journal article" date="2017" name="Cell">
        <title>Insights into land plant evolution garnered from the Marchantia polymorpha genome.</title>
        <authorList>
            <person name="Bowman J.L."/>
            <person name="Kohchi T."/>
            <person name="Yamato K.T."/>
            <person name="Jenkins J."/>
            <person name="Shu S."/>
            <person name="Ishizaki K."/>
            <person name="Yamaoka S."/>
            <person name="Nishihama R."/>
            <person name="Nakamura Y."/>
            <person name="Berger F."/>
            <person name="Adam C."/>
            <person name="Aki S.S."/>
            <person name="Althoff F."/>
            <person name="Araki T."/>
            <person name="Arteaga-Vazquez M.A."/>
            <person name="Balasubrmanian S."/>
            <person name="Barry K."/>
            <person name="Bauer D."/>
            <person name="Boehm C.R."/>
            <person name="Briginshaw L."/>
            <person name="Caballero-Perez J."/>
            <person name="Catarino B."/>
            <person name="Chen F."/>
            <person name="Chiyoda S."/>
            <person name="Chovatia M."/>
            <person name="Davies K.M."/>
            <person name="Delmans M."/>
            <person name="Demura T."/>
            <person name="Dierschke T."/>
            <person name="Dolan L."/>
            <person name="Dorantes-Acosta A.E."/>
            <person name="Eklund D.M."/>
            <person name="Florent S.N."/>
            <person name="Flores-Sandoval E."/>
            <person name="Fujiyama A."/>
            <person name="Fukuzawa H."/>
            <person name="Galik B."/>
            <person name="Grimanelli D."/>
            <person name="Grimwood J."/>
            <person name="Grossniklaus U."/>
            <person name="Hamada T."/>
            <person name="Haseloff J."/>
            <person name="Hetherington A.J."/>
            <person name="Higo A."/>
            <person name="Hirakawa Y."/>
            <person name="Hundley H.N."/>
            <person name="Ikeda Y."/>
            <person name="Inoue K."/>
            <person name="Inoue S.I."/>
            <person name="Ishida S."/>
            <person name="Jia Q."/>
            <person name="Kakita M."/>
            <person name="Kanazawa T."/>
            <person name="Kawai Y."/>
            <person name="Kawashima T."/>
            <person name="Kennedy M."/>
            <person name="Kinose K."/>
            <person name="Kinoshita T."/>
            <person name="Kohara Y."/>
            <person name="Koide E."/>
            <person name="Komatsu K."/>
            <person name="Kopischke S."/>
            <person name="Kubo M."/>
            <person name="Kyozuka J."/>
            <person name="Lagercrantz U."/>
            <person name="Lin S.S."/>
            <person name="Lindquist E."/>
            <person name="Lipzen A.M."/>
            <person name="Lu C.W."/>
            <person name="De Luna E."/>
            <person name="Martienssen R.A."/>
            <person name="Minamino N."/>
            <person name="Mizutani M."/>
            <person name="Mizutani M."/>
            <person name="Mochizuki N."/>
            <person name="Monte I."/>
            <person name="Mosher R."/>
            <person name="Nagasaki H."/>
            <person name="Nakagami H."/>
            <person name="Naramoto S."/>
            <person name="Nishitani K."/>
            <person name="Ohtani M."/>
            <person name="Okamoto T."/>
            <person name="Okumura M."/>
            <person name="Phillips J."/>
            <person name="Pollak B."/>
            <person name="Reinders A."/>
            <person name="Rovekamp M."/>
            <person name="Sano R."/>
            <person name="Sawa S."/>
            <person name="Schmid M.W."/>
            <person name="Shirakawa M."/>
            <person name="Solano R."/>
            <person name="Spunde A."/>
            <person name="Suetsugu N."/>
            <person name="Sugano S."/>
            <person name="Sugiyama A."/>
            <person name="Sun R."/>
            <person name="Suzuki Y."/>
            <person name="Takenaka M."/>
            <person name="Takezawa D."/>
            <person name="Tomogane H."/>
            <person name="Tsuzuki M."/>
            <person name="Ueda T."/>
            <person name="Umeda M."/>
            <person name="Ward J.M."/>
            <person name="Watanabe Y."/>
            <person name="Yazaki K."/>
            <person name="Yokoyama R."/>
            <person name="Yoshitake Y."/>
            <person name="Yotsui I."/>
            <person name="Zachgo S."/>
            <person name="Schmutz J."/>
        </authorList>
    </citation>
    <scope>NUCLEOTIDE SEQUENCE [LARGE SCALE GENOMIC DNA]</scope>
    <source>
        <strain evidence="8">Tak-1</strain>
    </source>
</reference>
<gene>
    <name evidence="7" type="ORF">MARPO_0073s0083</name>
</gene>
<evidence type="ECO:0000259" key="6">
    <source>
        <dbReference type="Pfam" id="PF03024"/>
    </source>
</evidence>
<evidence type="ECO:0000256" key="4">
    <source>
        <dbReference type="SAM" id="Phobius"/>
    </source>
</evidence>
<feature type="domain" description="Folate receptor-like" evidence="6">
    <location>
        <begin position="59"/>
        <end position="185"/>
    </location>
</feature>
<dbReference type="PANTHER" id="PTHR37390">
    <property type="entry name" value="OS02G0592500 PROTEIN"/>
    <property type="match status" value="1"/>
</dbReference>
<accession>A0A2R6WMZ3</accession>
<protein>
    <recommendedName>
        <fullName evidence="6">Folate receptor-like domain-containing protein</fullName>
    </recommendedName>
</protein>
<dbReference type="OrthoDB" id="498177at2759"/>
<name>A0A2R6WMZ3_MARPO</name>
<dbReference type="PROSITE" id="PS51257">
    <property type="entry name" value="PROKAR_LIPOPROTEIN"/>
    <property type="match status" value="1"/>
</dbReference>
<keyword evidence="4" id="KW-0472">Membrane</keyword>
<feature type="chain" id="PRO_5015312881" description="Folate receptor-like domain-containing protein" evidence="5">
    <location>
        <begin position="36"/>
        <end position="323"/>
    </location>
</feature>
<keyword evidence="2" id="KW-1015">Disulfide bond</keyword>
<keyword evidence="1 5" id="KW-0732">Signal</keyword>